<keyword evidence="3" id="KW-0285">Flavoprotein</keyword>
<dbReference type="InterPro" id="IPR036188">
    <property type="entry name" value="FAD/NAD-bd_sf"/>
</dbReference>
<evidence type="ECO:0000256" key="1">
    <source>
        <dbReference type="ARBA" id="ARBA00001974"/>
    </source>
</evidence>
<evidence type="ECO:0000313" key="8">
    <source>
        <dbReference type="EMBL" id="MFI1464215.1"/>
    </source>
</evidence>
<keyword evidence="7 8" id="KW-0503">Monooxygenase</keyword>
<evidence type="ECO:0000256" key="2">
    <source>
        <dbReference type="ARBA" id="ARBA00010139"/>
    </source>
</evidence>
<dbReference type="RefSeq" id="WP_033245649.1">
    <property type="nucleotide sequence ID" value="NZ_JBIRUQ010000007.1"/>
</dbReference>
<dbReference type="Proteomes" id="UP001611263">
    <property type="component" value="Unassembled WGS sequence"/>
</dbReference>
<keyword evidence="6 8" id="KW-0560">Oxidoreductase</keyword>
<dbReference type="Pfam" id="PF13738">
    <property type="entry name" value="Pyr_redox_3"/>
    <property type="match status" value="1"/>
</dbReference>
<dbReference type="SUPFAM" id="SSF51905">
    <property type="entry name" value="FAD/NAD(P)-binding domain"/>
    <property type="match status" value="1"/>
</dbReference>
<comment type="cofactor">
    <cofactor evidence="1">
        <name>FAD</name>
        <dbReference type="ChEBI" id="CHEBI:57692"/>
    </cofactor>
</comment>
<name>A0ABW7TTQ2_9NOCA</name>
<accession>A0ABW7TTQ2</accession>
<dbReference type="PRINTS" id="PR00368">
    <property type="entry name" value="FADPNR"/>
</dbReference>
<protein>
    <submittedName>
        <fullName evidence="8">Flavin-containing monooxygenase</fullName>
        <ecNumber evidence="8">1.14.13.-</ecNumber>
    </submittedName>
</protein>
<dbReference type="PANTHER" id="PTHR43098">
    <property type="entry name" value="L-ORNITHINE N(5)-MONOOXYGENASE-RELATED"/>
    <property type="match status" value="1"/>
</dbReference>
<sequence length="607" mass="68407">MNNCAPTQTPDIDHAALRAKYLAERDKRLRSEGQQQYVASEDGFAEVFEGDPYTPVTPREPITEEVDVVVLGGGWAGLTAGARLTQAGVEDFRIIELAGDFGGAWYWNRYPGIQCDSDAYCYLPLLEETGYIPTQKYAYGDECFEHAQRIGKHFGLYEKAIFSTMTKSLEWDEALRRWRIGTNRDDRILARFVVMAQGPFNKPKLPGIPGINDFIGHTFHSARWDYAYTGGDMRGGLTGLEDKKVAVIGTGASGIQIIPHIARSAEHLYVFQRTPSYINERGNVPTDPDWAKSLQPGWQLERRRNFHTAAFEAFAPGQPDLVCDGWTEVSRNVQAYLDETNSWAEVTPEKFMEIRETQDYRAMERVRQRVDQIVEDPATAAALKPYYRFLCKRPCFNDEYLPTYNRSNVTLVDVSKTKGVERITAAGIVADGVEHEVDCIIFASGFEITTDLDRRYGIHPFTGRDGLSLYEHWANGYRTLHGLTSNGFPNIFFTGFVQGGVTASTTDMFDQQTTHAAYIIGEALNRDAKVVEPTPEAVEGWCTTIKETAVDNSNFQRECTPGYYNNEGEQNIRSHLGEPYWPGFYALEELLQEWRGTGRLEGLVLGK</sequence>
<dbReference type="GeneID" id="93508439"/>
<proteinExistence type="inferred from homology"/>
<organism evidence="8 9">
    <name type="scientific">Nocardia carnea</name>
    <dbReference type="NCBI Taxonomy" id="37328"/>
    <lineage>
        <taxon>Bacteria</taxon>
        <taxon>Bacillati</taxon>
        <taxon>Actinomycetota</taxon>
        <taxon>Actinomycetes</taxon>
        <taxon>Mycobacteriales</taxon>
        <taxon>Nocardiaceae</taxon>
        <taxon>Nocardia</taxon>
    </lineage>
</organism>
<reference evidence="8 9" key="1">
    <citation type="submission" date="2024-10" db="EMBL/GenBank/DDBJ databases">
        <title>The Natural Products Discovery Center: Release of the First 8490 Sequenced Strains for Exploring Actinobacteria Biosynthetic Diversity.</title>
        <authorList>
            <person name="Kalkreuter E."/>
            <person name="Kautsar S.A."/>
            <person name="Yang D."/>
            <person name="Bader C.D."/>
            <person name="Teijaro C.N."/>
            <person name="Fluegel L."/>
            <person name="Davis C.M."/>
            <person name="Simpson J.R."/>
            <person name="Lauterbach L."/>
            <person name="Steele A.D."/>
            <person name="Gui C."/>
            <person name="Meng S."/>
            <person name="Li G."/>
            <person name="Viehrig K."/>
            <person name="Ye F."/>
            <person name="Su P."/>
            <person name="Kiefer A.F."/>
            <person name="Nichols A."/>
            <person name="Cepeda A.J."/>
            <person name="Yan W."/>
            <person name="Fan B."/>
            <person name="Jiang Y."/>
            <person name="Adhikari A."/>
            <person name="Zheng C.-J."/>
            <person name="Schuster L."/>
            <person name="Cowan T.M."/>
            <person name="Smanski M.J."/>
            <person name="Chevrette M.G."/>
            <person name="De Carvalho L.P.S."/>
            <person name="Shen B."/>
        </authorList>
    </citation>
    <scope>NUCLEOTIDE SEQUENCE [LARGE SCALE GENOMIC DNA]</scope>
    <source>
        <strain evidence="8 9">NPDC020568</strain>
    </source>
</reference>
<keyword evidence="9" id="KW-1185">Reference proteome</keyword>
<gene>
    <name evidence="8" type="ORF">ACH4WX_26120</name>
</gene>
<dbReference type="Gene3D" id="3.50.50.60">
    <property type="entry name" value="FAD/NAD(P)-binding domain"/>
    <property type="match status" value="2"/>
</dbReference>
<dbReference type="EC" id="1.14.13.-" evidence="8"/>
<dbReference type="GO" id="GO:0004497">
    <property type="term" value="F:monooxygenase activity"/>
    <property type="evidence" value="ECO:0007669"/>
    <property type="project" value="UniProtKB-KW"/>
</dbReference>
<dbReference type="PRINTS" id="PR00411">
    <property type="entry name" value="PNDRDTASEI"/>
</dbReference>
<comment type="caution">
    <text evidence="8">The sequence shown here is derived from an EMBL/GenBank/DDBJ whole genome shotgun (WGS) entry which is preliminary data.</text>
</comment>
<keyword evidence="5" id="KW-0521">NADP</keyword>
<evidence type="ECO:0000256" key="4">
    <source>
        <dbReference type="ARBA" id="ARBA00022827"/>
    </source>
</evidence>
<evidence type="ECO:0000256" key="7">
    <source>
        <dbReference type="ARBA" id="ARBA00023033"/>
    </source>
</evidence>
<comment type="similarity">
    <text evidence="2">Belongs to the FAD-binding monooxygenase family.</text>
</comment>
<dbReference type="InterPro" id="IPR050775">
    <property type="entry name" value="FAD-binding_Monooxygenases"/>
</dbReference>
<dbReference type="EMBL" id="JBIRUQ010000007">
    <property type="protein sequence ID" value="MFI1464215.1"/>
    <property type="molecule type" value="Genomic_DNA"/>
</dbReference>
<evidence type="ECO:0000313" key="9">
    <source>
        <dbReference type="Proteomes" id="UP001611263"/>
    </source>
</evidence>
<keyword evidence="4" id="KW-0274">FAD</keyword>
<evidence type="ECO:0000256" key="6">
    <source>
        <dbReference type="ARBA" id="ARBA00023002"/>
    </source>
</evidence>
<evidence type="ECO:0000256" key="5">
    <source>
        <dbReference type="ARBA" id="ARBA00022857"/>
    </source>
</evidence>
<evidence type="ECO:0000256" key="3">
    <source>
        <dbReference type="ARBA" id="ARBA00022630"/>
    </source>
</evidence>
<dbReference type="PANTHER" id="PTHR43098:SF4">
    <property type="entry name" value="BLR3857 PROTEIN"/>
    <property type="match status" value="1"/>
</dbReference>